<keyword evidence="2" id="KW-1185">Reference proteome</keyword>
<evidence type="ECO:0000313" key="1">
    <source>
        <dbReference type="EMBL" id="KAJ8884592.1"/>
    </source>
</evidence>
<gene>
    <name evidence="1" type="ORF">PR048_016449</name>
</gene>
<sequence>MKLFEKPFSKVFKQENCSANILVDNVIRFLLAMYGAPISEISIGNYRYLTIAKSTRLNTPVEFPSLPPTAAAAQPHLYHVYYQLQTWLGNELNPEQWGWVINNNLLEPIMTLLPPALGVLLNTFFFVIARKVVAQTVSVEKLNCNAP</sequence>
<protein>
    <submittedName>
        <fullName evidence="1">Uncharacterized protein</fullName>
    </submittedName>
</protein>
<evidence type="ECO:0000313" key="2">
    <source>
        <dbReference type="Proteomes" id="UP001159363"/>
    </source>
</evidence>
<reference evidence="1 2" key="1">
    <citation type="submission" date="2023-02" db="EMBL/GenBank/DDBJ databases">
        <title>LHISI_Scaffold_Assembly.</title>
        <authorList>
            <person name="Stuart O.P."/>
            <person name="Cleave R."/>
            <person name="Magrath M.J.L."/>
            <person name="Mikheyev A.S."/>
        </authorList>
    </citation>
    <scope>NUCLEOTIDE SEQUENCE [LARGE SCALE GENOMIC DNA]</scope>
    <source>
        <strain evidence="1">Daus_M_001</strain>
        <tissue evidence="1">Leg muscle</tissue>
    </source>
</reference>
<name>A0ABQ9HJR3_9NEOP</name>
<organism evidence="1 2">
    <name type="scientific">Dryococelus australis</name>
    <dbReference type="NCBI Taxonomy" id="614101"/>
    <lineage>
        <taxon>Eukaryota</taxon>
        <taxon>Metazoa</taxon>
        <taxon>Ecdysozoa</taxon>
        <taxon>Arthropoda</taxon>
        <taxon>Hexapoda</taxon>
        <taxon>Insecta</taxon>
        <taxon>Pterygota</taxon>
        <taxon>Neoptera</taxon>
        <taxon>Polyneoptera</taxon>
        <taxon>Phasmatodea</taxon>
        <taxon>Verophasmatodea</taxon>
        <taxon>Anareolatae</taxon>
        <taxon>Phasmatidae</taxon>
        <taxon>Eurycanthinae</taxon>
        <taxon>Dryococelus</taxon>
    </lineage>
</organism>
<dbReference type="EMBL" id="JARBHB010000005">
    <property type="protein sequence ID" value="KAJ8884592.1"/>
    <property type="molecule type" value="Genomic_DNA"/>
</dbReference>
<proteinExistence type="predicted"/>
<comment type="caution">
    <text evidence="1">The sequence shown here is derived from an EMBL/GenBank/DDBJ whole genome shotgun (WGS) entry which is preliminary data.</text>
</comment>
<accession>A0ABQ9HJR3</accession>
<dbReference type="Proteomes" id="UP001159363">
    <property type="component" value="Chromosome 4"/>
</dbReference>